<gene>
    <name evidence="2" type="ORF">BUY47_09480</name>
</gene>
<dbReference type="Proteomes" id="UP000242088">
    <property type="component" value="Unassembled WGS sequence"/>
</dbReference>
<dbReference type="RefSeq" id="WP_103166335.1">
    <property type="nucleotide sequence ID" value="NZ_PPRG01000030.1"/>
</dbReference>
<evidence type="ECO:0000256" key="1">
    <source>
        <dbReference type="SAM" id="MobiDB-lite"/>
    </source>
</evidence>
<evidence type="ECO:0000313" key="2">
    <source>
        <dbReference type="EMBL" id="PTF13291.1"/>
    </source>
</evidence>
<evidence type="ECO:0000313" key="3">
    <source>
        <dbReference type="Proteomes" id="UP000242088"/>
    </source>
</evidence>
<accession>A0ABX5I128</accession>
<name>A0ABX5I128_9STAP</name>
<dbReference type="EMBL" id="PYZI01000012">
    <property type="protein sequence ID" value="PTF13291.1"/>
    <property type="molecule type" value="Genomic_DNA"/>
</dbReference>
<proteinExistence type="predicted"/>
<reference evidence="2 3" key="1">
    <citation type="journal article" date="2016" name="Front. Microbiol.">
        <title>Comprehensive Phylogenetic Analysis of Bovine Non-aureus Staphylococci Species Based on Whole-Genome Sequencing.</title>
        <authorList>
            <person name="Naushad S."/>
            <person name="Barkema H.W."/>
            <person name="Luby C."/>
            <person name="Condas L.A."/>
            <person name="Nobrega D.B."/>
            <person name="Carson D.A."/>
            <person name="De Buck J."/>
        </authorList>
    </citation>
    <scope>NUCLEOTIDE SEQUENCE [LARGE SCALE GENOMIC DNA]</scope>
    <source>
        <strain evidence="2 3">SNUC 1409</strain>
    </source>
</reference>
<keyword evidence="3" id="KW-1185">Reference proteome</keyword>
<feature type="region of interest" description="Disordered" evidence="1">
    <location>
        <begin position="161"/>
        <end position="188"/>
    </location>
</feature>
<protein>
    <submittedName>
        <fullName evidence="2">Phage tail protein</fullName>
    </submittedName>
</protein>
<dbReference type="GeneID" id="48888531"/>
<feature type="compositionally biased region" description="Polar residues" evidence="1">
    <location>
        <begin position="178"/>
        <end position="188"/>
    </location>
</feature>
<sequence length="188" mass="20747">MAQKNYLAVVRPANDKLDAVDALLLADLQEGGHTIENDLAEIIRGGKTDYGVNAVSEEFKLTIGNIPGDKGIEQVKKAIKNGEQLRVWLYERNKRDDGKYHGVFAYTVPESYEMSFDDEDNKIELTLKVKWNSAEGTEDQLPPEWFAAAGAPTVEYESFAEKVGSFEDQEEAKKPSRPSGSGDSESGA</sequence>
<organism evidence="2 3">
    <name type="scientific">Staphylococcus devriesei</name>
    <dbReference type="NCBI Taxonomy" id="586733"/>
    <lineage>
        <taxon>Bacteria</taxon>
        <taxon>Bacillati</taxon>
        <taxon>Bacillota</taxon>
        <taxon>Bacilli</taxon>
        <taxon>Bacillales</taxon>
        <taxon>Staphylococcaceae</taxon>
        <taxon>Staphylococcus</taxon>
    </lineage>
</organism>
<comment type="caution">
    <text evidence="2">The sequence shown here is derived from an EMBL/GenBank/DDBJ whole genome shotgun (WGS) entry which is preliminary data.</text>
</comment>